<dbReference type="GO" id="GO:0005694">
    <property type="term" value="C:chromosome"/>
    <property type="evidence" value="ECO:0007669"/>
    <property type="project" value="TreeGrafter"/>
</dbReference>
<dbReference type="Pfam" id="PF23552">
    <property type="entry name" value="ParB_C"/>
    <property type="match status" value="1"/>
</dbReference>
<dbReference type="Gene3D" id="1.10.10.2830">
    <property type="match status" value="1"/>
</dbReference>
<dbReference type="Pfam" id="PF02195">
    <property type="entry name" value="ParB_N"/>
    <property type="match status" value="1"/>
</dbReference>
<evidence type="ECO:0000256" key="6">
    <source>
        <dbReference type="SAM" id="MobiDB-lite"/>
    </source>
</evidence>
<dbReference type="NCBIfam" id="TIGR00180">
    <property type="entry name" value="parB_part"/>
    <property type="match status" value="1"/>
</dbReference>
<dbReference type="PANTHER" id="PTHR33375">
    <property type="entry name" value="CHROMOSOME-PARTITIONING PROTEIN PARB-RELATED"/>
    <property type="match status" value="1"/>
</dbReference>
<keyword evidence="4" id="KW-0238">DNA-binding</keyword>
<gene>
    <name evidence="8" type="ORF">BN874_1880004</name>
</gene>
<proteinExistence type="inferred from homology"/>
<accession>A0A7U7GA97</accession>
<dbReference type="GO" id="GO:0003677">
    <property type="term" value="F:DNA binding"/>
    <property type="evidence" value="ECO:0007669"/>
    <property type="project" value="UniProtKB-KW"/>
</dbReference>
<dbReference type="FunFam" id="1.10.10.2830:FF:000001">
    <property type="entry name" value="Chromosome partitioning protein ParB"/>
    <property type="match status" value="1"/>
</dbReference>
<name>A0A7U7GA97_9GAMM</name>
<dbReference type="Proteomes" id="UP000019184">
    <property type="component" value="Unassembled WGS sequence"/>
</dbReference>
<keyword evidence="9" id="KW-1185">Reference proteome</keyword>
<sequence length="308" mass="34170">MPRKPSLAETATRPMGRNRPASMEELIQSIQQPVSDLAVQPRVLPIDNLKQGRYQPRQAMDEPDIDLIRLADSIRALGLIEPIAVRPLPEPEGHFEILAGGRRWRAARLAGLAEVAVIVHAVDDQTAAAMALVENLQRQDLNPLEAATAMQRLREEFKLSQDQLGRLLGISKSMISRTLGLLSLHKEVQMLLRTNQLDAGHARVLLTLAPEEQIGLARQAIAKGWSVRELEQRKADLAIQRESSRPNSLKVPLDPDLRHLESLIGSWLATPVRLTTRKTGEGFITICFASADECTGILQKIGFNLEKL</sequence>
<organism evidence="8 9">
    <name type="scientific">Candidatus Contendobacter odensis Run_B_J11</name>
    <dbReference type="NCBI Taxonomy" id="1400861"/>
    <lineage>
        <taxon>Bacteria</taxon>
        <taxon>Pseudomonadati</taxon>
        <taxon>Pseudomonadota</taxon>
        <taxon>Gammaproteobacteria</taxon>
        <taxon>Candidatus Competibacteraceae</taxon>
        <taxon>Candidatus Contendibacter</taxon>
    </lineage>
</organism>
<dbReference type="InterPro" id="IPR041468">
    <property type="entry name" value="HTH_ParB/Spo0J"/>
</dbReference>
<dbReference type="PROSITE" id="PS50943">
    <property type="entry name" value="HTH_CROC1"/>
    <property type="match status" value="1"/>
</dbReference>
<dbReference type="AlphaFoldDB" id="A0A7U7GA97"/>
<dbReference type="InterPro" id="IPR036086">
    <property type="entry name" value="ParB/Sulfiredoxin_sf"/>
</dbReference>
<evidence type="ECO:0000256" key="3">
    <source>
        <dbReference type="ARBA" id="ARBA00022829"/>
    </source>
</evidence>
<evidence type="ECO:0000256" key="5">
    <source>
        <dbReference type="ARBA" id="ARBA00025472"/>
    </source>
</evidence>
<dbReference type="PANTHER" id="PTHR33375:SF1">
    <property type="entry name" value="CHROMOSOME-PARTITIONING PROTEIN PARB-RELATED"/>
    <property type="match status" value="1"/>
</dbReference>
<dbReference type="Pfam" id="PF17762">
    <property type="entry name" value="HTH_ParB"/>
    <property type="match status" value="1"/>
</dbReference>
<dbReference type="InterPro" id="IPR050336">
    <property type="entry name" value="Chromosome_partition/occlusion"/>
</dbReference>
<dbReference type="SUPFAM" id="SSF109709">
    <property type="entry name" value="KorB DNA-binding domain-like"/>
    <property type="match status" value="1"/>
</dbReference>
<dbReference type="OrthoDB" id="9796891at2"/>
<dbReference type="Gene3D" id="3.90.1530.30">
    <property type="match status" value="1"/>
</dbReference>
<dbReference type="InterPro" id="IPR004437">
    <property type="entry name" value="ParB/RepB/Spo0J"/>
</dbReference>
<dbReference type="SUPFAM" id="SSF110849">
    <property type="entry name" value="ParB/Sulfiredoxin"/>
    <property type="match status" value="1"/>
</dbReference>
<reference evidence="8 9" key="1">
    <citation type="journal article" date="2014" name="ISME J.">
        <title>Candidatus Competibacter-lineage genomes retrieved from metagenomes reveal functional metabolic diversity.</title>
        <authorList>
            <person name="McIlroy S.J."/>
            <person name="Albertsen M."/>
            <person name="Andresen E.K."/>
            <person name="Saunders A.M."/>
            <person name="Kristiansen R."/>
            <person name="Stokholm-Bjerregaard M."/>
            <person name="Nielsen K.L."/>
            <person name="Nielsen P.H."/>
        </authorList>
    </citation>
    <scope>NUCLEOTIDE SEQUENCE [LARGE SCALE GENOMIC DNA]</scope>
    <source>
        <strain evidence="8 9">Run_B_J11</strain>
    </source>
</reference>
<dbReference type="GO" id="GO:0045881">
    <property type="term" value="P:positive regulation of sporulation resulting in formation of a cellular spore"/>
    <property type="evidence" value="ECO:0007669"/>
    <property type="project" value="TreeGrafter"/>
</dbReference>
<feature type="region of interest" description="Disordered" evidence="6">
    <location>
        <begin position="1"/>
        <end position="22"/>
    </location>
</feature>
<dbReference type="CDD" id="cd00093">
    <property type="entry name" value="HTH_XRE"/>
    <property type="match status" value="1"/>
</dbReference>
<evidence type="ECO:0000256" key="1">
    <source>
        <dbReference type="ARBA" id="ARBA00006295"/>
    </source>
</evidence>
<evidence type="ECO:0000313" key="8">
    <source>
        <dbReference type="EMBL" id="CDH44777.1"/>
    </source>
</evidence>
<dbReference type="EMBL" id="CBTK010000099">
    <property type="protein sequence ID" value="CDH44777.1"/>
    <property type="molecule type" value="Genomic_DNA"/>
</dbReference>
<comment type="similarity">
    <text evidence="1">Belongs to the ParB family.</text>
</comment>
<keyword evidence="3" id="KW-0159">Chromosome partition</keyword>
<dbReference type="InterPro" id="IPR003115">
    <property type="entry name" value="ParB_N"/>
</dbReference>
<comment type="caution">
    <text evidence="8">The sequence shown here is derived from an EMBL/GenBank/DDBJ whole genome shotgun (WGS) entry which is preliminary data.</text>
</comment>
<dbReference type="SMART" id="SM00470">
    <property type="entry name" value="ParB"/>
    <property type="match status" value="1"/>
</dbReference>
<feature type="domain" description="HTH cro/C1-type" evidence="7">
    <location>
        <begin position="150"/>
        <end position="177"/>
    </location>
</feature>
<evidence type="ECO:0000259" key="7">
    <source>
        <dbReference type="PROSITE" id="PS50943"/>
    </source>
</evidence>
<evidence type="ECO:0000256" key="4">
    <source>
        <dbReference type="ARBA" id="ARBA00023125"/>
    </source>
</evidence>
<dbReference type="GO" id="GO:0007059">
    <property type="term" value="P:chromosome segregation"/>
    <property type="evidence" value="ECO:0007669"/>
    <property type="project" value="UniProtKB-KW"/>
</dbReference>
<evidence type="ECO:0000313" key="9">
    <source>
        <dbReference type="Proteomes" id="UP000019184"/>
    </source>
</evidence>
<dbReference type="InterPro" id="IPR057240">
    <property type="entry name" value="ParB_dimer_C"/>
</dbReference>
<protein>
    <recommendedName>
        <fullName evidence="2">Probable chromosome-partitioning protein ParB</fullName>
    </recommendedName>
</protein>
<dbReference type="InterPro" id="IPR001387">
    <property type="entry name" value="Cro/C1-type_HTH"/>
</dbReference>
<comment type="function">
    <text evidence="5">Involved in chromosome partition. Localize to both poles of the predivisional cell following completion of DNA replication. Binds to the DNA origin of replication.</text>
</comment>
<evidence type="ECO:0000256" key="2">
    <source>
        <dbReference type="ARBA" id="ARBA00022372"/>
    </source>
</evidence>